<keyword evidence="7" id="KW-0106">Calcium</keyword>
<evidence type="ECO:0000256" key="6">
    <source>
        <dbReference type="ARBA" id="ARBA00022792"/>
    </source>
</evidence>
<gene>
    <name evidence="15" type="ORF">LDAN0321_LOCUS6747</name>
</gene>
<feature type="domain" description="EF-hand" evidence="14">
    <location>
        <begin position="360"/>
        <end position="395"/>
    </location>
</feature>
<dbReference type="GO" id="GO:0005313">
    <property type="term" value="F:L-glutamate transmembrane transporter activity"/>
    <property type="evidence" value="ECO:0007669"/>
    <property type="project" value="TreeGrafter"/>
</dbReference>
<evidence type="ECO:0000256" key="5">
    <source>
        <dbReference type="ARBA" id="ARBA00022737"/>
    </source>
</evidence>
<keyword evidence="4 12" id="KW-0812">Transmembrane</keyword>
<feature type="domain" description="EF-hand" evidence="14">
    <location>
        <begin position="133"/>
        <end position="168"/>
    </location>
</feature>
<keyword evidence="3" id="KW-0813">Transport</keyword>
<dbReference type="PROSITE" id="PS00889">
    <property type="entry name" value="CNMP_BINDING_2"/>
    <property type="match status" value="1"/>
</dbReference>
<keyword evidence="8" id="KW-1133">Transmembrane helix</keyword>
<comment type="similarity">
    <text evidence="2">Belongs to the mitochondrial carrier (TC 2.A.29) family.</text>
</comment>
<feature type="repeat" description="Solcar" evidence="12">
    <location>
        <begin position="654"/>
        <end position="742"/>
    </location>
</feature>
<dbReference type="InterPro" id="IPR002048">
    <property type="entry name" value="EF_hand_dom"/>
</dbReference>
<evidence type="ECO:0000256" key="8">
    <source>
        <dbReference type="ARBA" id="ARBA00022989"/>
    </source>
</evidence>
<dbReference type="AlphaFoldDB" id="A0A7S2K811"/>
<evidence type="ECO:0000259" key="13">
    <source>
        <dbReference type="PROSITE" id="PS50042"/>
    </source>
</evidence>
<dbReference type="InterPro" id="IPR000595">
    <property type="entry name" value="cNMP-bd_dom"/>
</dbReference>
<reference evidence="15" key="1">
    <citation type="submission" date="2021-01" db="EMBL/GenBank/DDBJ databases">
        <authorList>
            <person name="Corre E."/>
            <person name="Pelletier E."/>
            <person name="Niang G."/>
            <person name="Scheremetjew M."/>
            <person name="Finn R."/>
            <person name="Kale V."/>
            <person name="Holt S."/>
            <person name="Cochrane G."/>
            <person name="Meng A."/>
            <person name="Brown T."/>
            <person name="Cohen L."/>
        </authorList>
    </citation>
    <scope>NUCLEOTIDE SEQUENCE</scope>
    <source>
        <strain evidence="15">B650</strain>
    </source>
</reference>
<dbReference type="PANTHER" id="PTHR45678:SF9">
    <property type="entry name" value="CALCIUM-BINDING MITOCHONDRIAL CARRIER PROTEIN ARALAR1"/>
    <property type="match status" value="1"/>
</dbReference>
<dbReference type="PANTHER" id="PTHR45678">
    <property type="entry name" value="MITOCHONDRIAL 2-OXODICARBOXYLATE CARRIER 1-RELATED"/>
    <property type="match status" value="1"/>
</dbReference>
<feature type="domain" description="Cyclic nucleotide-binding" evidence="13">
    <location>
        <begin position="1"/>
        <end position="49"/>
    </location>
</feature>
<dbReference type="GO" id="GO:0043490">
    <property type="term" value="P:malate-aspartate shuttle"/>
    <property type="evidence" value="ECO:0007669"/>
    <property type="project" value="TreeGrafter"/>
</dbReference>
<protein>
    <recommendedName>
        <fullName evidence="16">Calmodulin</fullName>
    </recommendedName>
</protein>
<dbReference type="EMBL" id="HBGY01010695">
    <property type="protein sequence ID" value="CAD9569160.1"/>
    <property type="molecule type" value="Transcribed_RNA"/>
</dbReference>
<keyword evidence="9" id="KW-0496">Mitochondrion</keyword>
<dbReference type="Gene3D" id="2.60.120.10">
    <property type="entry name" value="Jelly Rolls"/>
    <property type="match status" value="1"/>
</dbReference>
<comment type="subunit">
    <text evidence="11">Homodimer (via N-terminus).</text>
</comment>
<evidence type="ECO:0000259" key="14">
    <source>
        <dbReference type="PROSITE" id="PS50222"/>
    </source>
</evidence>
<dbReference type="FunFam" id="1.50.40.10:FF:000004">
    <property type="entry name" value="Calcium-binding mitochondrial carrier protein Aralar1"/>
    <property type="match status" value="1"/>
</dbReference>
<comment type="subcellular location">
    <subcellularLocation>
        <location evidence="1">Mitochondrion inner membrane</location>
        <topology evidence="1">Multi-pass membrane protein</topology>
    </subcellularLocation>
</comment>
<dbReference type="InterPro" id="IPR011992">
    <property type="entry name" value="EF-hand-dom_pair"/>
</dbReference>
<evidence type="ECO:0000313" key="15">
    <source>
        <dbReference type="EMBL" id="CAD9569160.1"/>
    </source>
</evidence>
<proteinExistence type="inferred from homology"/>
<dbReference type="InterPro" id="IPR051028">
    <property type="entry name" value="Mito_Solute_Carrier"/>
</dbReference>
<sequence length="790" mass="86983">MAGPGDMFGEGAVLFDRARSASVLAASPDKGSSELECWTVSAEKFRNFVLRSENMVSTFNKHASKAGDDGEPLMTMDDFVDSCTLADSSARTEKQSQLLKMRIANTLSILRSAKDHERVNFEDFCIFHILMSRPDPEVDIAFLLMDRHGRGYIDIKDFKEYCKSGKLFNFDESSDFIKRYFGNKGKQVIRHYSFSQFLVELQREMGRQAYLDALKQSHGRFSTVSGLSPRQFIDVLTTSCGWRLPKGVKERLENIYIKDPYKAAESTAMSALISEKLKGSSAEDAAVATSASILANLKQRSQNIGEKTFDYNEFCAFQDFFGHLPGICNLIYEANRIKAQPISPDDVKVASRVTGLGGKLSRRQVEIAFQLFDYDRDGYITYEDAVGVVGPNYLNRLTPSPGRNGKLTYAPPPVFIGSGGEVKEILELKPKTTLEWITDFVERFALGSIAGGIGAAAVYPIDLIKTRMQNQRVAADGTRMYKNSFDCLKQLLRSEGFIGLYRGLAPQLVGVAPEKAIKLTVNDMLRDAFTVHDATTQQSSIHFPLEVLSGAAAGACQVSVTNPLEITKIRLQMQGETARLLEAAGKQVPKQQNVMAIIRELGIVGLYRGAAACLLRDVPFSAIYFPAYASFKETLRERKIAQDAAEGNFDSDGVSAAHLLIAGAAAGVPAAFLTTPADVIKTRLQVSAREGEMTYTGIRDCAWKIYKHEGISAFYKGSGMRVFRSSPQFGITLLAYELLSNLLPGQHEAPPTNAPVNPHDLRSAFRPRIGNKVAEIDGYLGFFGKGAKDP</sequence>
<dbReference type="InterPro" id="IPR014710">
    <property type="entry name" value="RmlC-like_jellyroll"/>
</dbReference>
<evidence type="ECO:0000256" key="2">
    <source>
        <dbReference type="ARBA" id="ARBA00006375"/>
    </source>
</evidence>
<dbReference type="InterPro" id="IPR018108">
    <property type="entry name" value="MCP_transmembrane"/>
</dbReference>
<keyword evidence="10 12" id="KW-0472">Membrane</keyword>
<evidence type="ECO:0000256" key="3">
    <source>
        <dbReference type="ARBA" id="ARBA00022448"/>
    </source>
</evidence>
<dbReference type="SUPFAM" id="SSF47473">
    <property type="entry name" value="EF-hand"/>
    <property type="match status" value="1"/>
</dbReference>
<dbReference type="GO" id="GO:0005509">
    <property type="term" value="F:calcium ion binding"/>
    <property type="evidence" value="ECO:0007669"/>
    <property type="project" value="InterPro"/>
</dbReference>
<dbReference type="SUPFAM" id="SSF103506">
    <property type="entry name" value="Mitochondrial carrier"/>
    <property type="match status" value="1"/>
</dbReference>
<dbReference type="Gene3D" id="1.50.40.10">
    <property type="entry name" value="Mitochondrial carrier domain"/>
    <property type="match status" value="1"/>
</dbReference>
<evidence type="ECO:0000256" key="10">
    <source>
        <dbReference type="ARBA" id="ARBA00023136"/>
    </source>
</evidence>
<dbReference type="GO" id="GO:0005743">
    <property type="term" value="C:mitochondrial inner membrane"/>
    <property type="evidence" value="ECO:0007669"/>
    <property type="project" value="UniProtKB-SubCell"/>
</dbReference>
<dbReference type="InterPro" id="IPR018488">
    <property type="entry name" value="cNMP-bd_CS"/>
</dbReference>
<dbReference type="Pfam" id="PF13833">
    <property type="entry name" value="EF-hand_8"/>
    <property type="match status" value="1"/>
</dbReference>
<evidence type="ECO:0008006" key="16">
    <source>
        <dbReference type="Google" id="ProtNLM"/>
    </source>
</evidence>
<dbReference type="GO" id="GO:0015183">
    <property type="term" value="F:L-aspartate transmembrane transporter activity"/>
    <property type="evidence" value="ECO:0007669"/>
    <property type="project" value="TreeGrafter"/>
</dbReference>
<accession>A0A7S2K811</accession>
<evidence type="ECO:0000256" key="12">
    <source>
        <dbReference type="PROSITE-ProRule" id="PRU00282"/>
    </source>
</evidence>
<feature type="repeat" description="Solcar" evidence="12">
    <location>
        <begin position="541"/>
        <end position="634"/>
    </location>
</feature>
<organism evidence="15">
    <name type="scientific">Leptocylindrus danicus</name>
    <dbReference type="NCBI Taxonomy" id="163516"/>
    <lineage>
        <taxon>Eukaryota</taxon>
        <taxon>Sar</taxon>
        <taxon>Stramenopiles</taxon>
        <taxon>Ochrophyta</taxon>
        <taxon>Bacillariophyta</taxon>
        <taxon>Coscinodiscophyceae</taxon>
        <taxon>Chaetocerotophycidae</taxon>
        <taxon>Leptocylindrales</taxon>
        <taxon>Leptocylindraceae</taxon>
        <taxon>Leptocylindrus</taxon>
    </lineage>
</organism>
<dbReference type="InterPro" id="IPR018490">
    <property type="entry name" value="cNMP-bd_dom_sf"/>
</dbReference>
<keyword evidence="6" id="KW-0999">Mitochondrion inner membrane</keyword>
<dbReference type="PROSITE" id="PS50042">
    <property type="entry name" value="CNMP_BINDING_3"/>
    <property type="match status" value="1"/>
</dbReference>
<evidence type="ECO:0000256" key="1">
    <source>
        <dbReference type="ARBA" id="ARBA00004448"/>
    </source>
</evidence>
<dbReference type="PROSITE" id="PS50920">
    <property type="entry name" value="SOLCAR"/>
    <property type="match status" value="3"/>
</dbReference>
<dbReference type="InterPro" id="IPR002067">
    <property type="entry name" value="MCP"/>
</dbReference>
<keyword evidence="5" id="KW-0677">Repeat</keyword>
<dbReference type="PRINTS" id="PR00926">
    <property type="entry name" value="MITOCARRIER"/>
</dbReference>
<evidence type="ECO:0000256" key="9">
    <source>
        <dbReference type="ARBA" id="ARBA00023128"/>
    </source>
</evidence>
<dbReference type="InterPro" id="IPR023395">
    <property type="entry name" value="MCP_dom_sf"/>
</dbReference>
<evidence type="ECO:0000256" key="4">
    <source>
        <dbReference type="ARBA" id="ARBA00022692"/>
    </source>
</evidence>
<dbReference type="PROSITE" id="PS50222">
    <property type="entry name" value="EF_HAND_2"/>
    <property type="match status" value="2"/>
</dbReference>
<evidence type="ECO:0000256" key="11">
    <source>
        <dbReference type="ARBA" id="ARBA00038674"/>
    </source>
</evidence>
<name>A0A7S2K811_9STRA</name>
<dbReference type="Pfam" id="PF00153">
    <property type="entry name" value="Mito_carr"/>
    <property type="match status" value="3"/>
</dbReference>
<evidence type="ECO:0000256" key="7">
    <source>
        <dbReference type="ARBA" id="ARBA00022837"/>
    </source>
</evidence>
<dbReference type="SUPFAM" id="SSF51206">
    <property type="entry name" value="cAMP-binding domain-like"/>
    <property type="match status" value="1"/>
</dbReference>
<feature type="repeat" description="Solcar" evidence="12">
    <location>
        <begin position="438"/>
        <end position="528"/>
    </location>
</feature>